<protein>
    <submittedName>
        <fullName evidence="2">Uncharacterized protein</fullName>
    </submittedName>
</protein>
<evidence type="ECO:0000313" key="3">
    <source>
        <dbReference type="Proteomes" id="UP000373269"/>
    </source>
</evidence>
<name>A0ABX6DHK0_9BACI</name>
<geneLocation type="plasmid" evidence="2 3">
    <name>unnamed</name>
</geneLocation>
<gene>
    <name evidence="1" type="ORF">GDS87_24385</name>
    <name evidence="2" type="ORF">GDS87_24665</name>
</gene>
<dbReference type="EMBL" id="CP045836">
    <property type="protein sequence ID" value="QGG54116.1"/>
    <property type="molecule type" value="Genomic_DNA"/>
</dbReference>
<dbReference type="Proteomes" id="UP000373269">
    <property type="component" value="Plasmid unnamed"/>
</dbReference>
<dbReference type="RefSeq" id="WP_369595962.1">
    <property type="nucleotide sequence ID" value="NZ_CP045836.1"/>
</dbReference>
<sequence length="198" mass="21783">MSGVTVTVPSTGIFIKGYNLDLSFLTCSDNSYVMFDGATAGNVFFQDITLTTSGTASQVFDLTDATGFNAVELVRVNFNDCTAIGELNGYRQGLETNTGRFGGTPEMTLSGTWIGGYFIDVSIVRGLTNGGMLYTKRAQVFQCVVGLELTKILIYLHQHHSLILHPAILPILRQFKYKAHLYRVVVFLMLLIPISHQT</sequence>
<keyword evidence="3" id="KW-1185">Reference proteome</keyword>
<proteinExistence type="predicted"/>
<evidence type="ECO:0000313" key="1">
    <source>
        <dbReference type="EMBL" id="QGG54061.1"/>
    </source>
</evidence>
<keyword evidence="2" id="KW-0614">Plasmid</keyword>
<evidence type="ECO:0000313" key="2">
    <source>
        <dbReference type="EMBL" id="QGG54116.1"/>
    </source>
</evidence>
<organism evidence="2 3">
    <name type="scientific">Lysinibacillus pakistanensis</name>
    <dbReference type="NCBI Taxonomy" id="759811"/>
    <lineage>
        <taxon>Bacteria</taxon>
        <taxon>Bacillati</taxon>
        <taxon>Bacillota</taxon>
        <taxon>Bacilli</taxon>
        <taxon>Bacillales</taxon>
        <taxon>Bacillaceae</taxon>
        <taxon>Lysinibacillus</taxon>
    </lineage>
</organism>
<reference evidence="2 3" key="1">
    <citation type="submission" date="2019-11" db="EMBL/GenBank/DDBJ databases">
        <title>Whole Genome Sequencing and Comparative Genomic Analyses of Lysinibacillus pakistanensis LZH-9, a Halotolerant Strain with Excellent COD Removal Capability.</title>
        <authorList>
            <person name="Zhou H."/>
        </authorList>
    </citation>
    <scope>NUCLEOTIDE SEQUENCE [LARGE SCALE GENOMIC DNA]</scope>
    <source>
        <strain evidence="2 3">LZH-9</strain>
        <plasmid evidence="2 3">unnamed</plasmid>
    </source>
</reference>
<accession>A0ABX6DHK0</accession>
<dbReference type="EMBL" id="CP045836">
    <property type="protein sequence ID" value="QGG54061.1"/>
    <property type="molecule type" value="Genomic_DNA"/>
</dbReference>